<dbReference type="Gene3D" id="1.10.287.950">
    <property type="entry name" value="Methyl-accepting chemotaxis protein"/>
    <property type="match status" value="1"/>
</dbReference>
<reference evidence="3 4" key="1">
    <citation type="submission" date="2024-03" db="EMBL/GenBank/DDBJ databases">
        <title>Human intestinal bacterial collection.</title>
        <authorList>
            <person name="Pauvert C."/>
            <person name="Hitch T.C.A."/>
            <person name="Clavel T."/>
        </authorList>
    </citation>
    <scope>NUCLEOTIDE SEQUENCE [LARGE SCALE GENOMIC DNA]</scope>
    <source>
        <strain evidence="3 4">CLA-JM-H44</strain>
    </source>
</reference>
<feature type="coiled-coil region" evidence="1">
    <location>
        <begin position="370"/>
        <end position="397"/>
    </location>
</feature>
<proteinExistence type="predicted"/>
<dbReference type="Proteomes" id="UP001489509">
    <property type="component" value="Unassembled WGS sequence"/>
</dbReference>
<gene>
    <name evidence="3" type="ORF">WMO26_02785</name>
</gene>
<accession>A0ABV1DXG3</accession>
<comment type="caution">
    <text evidence="3">The sequence shown here is derived from an EMBL/GenBank/DDBJ whole genome shotgun (WGS) entry which is preliminary data.</text>
</comment>
<keyword evidence="2" id="KW-0732">Signal</keyword>
<keyword evidence="1" id="KW-0175">Coiled coil</keyword>
<feature type="chain" id="PRO_5047143287" description="YhgE/Pip domain-containing protein" evidence="2">
    <location>
        <begin position="24"/>
        <end position="539"/>
    </location>
</feature>
<evidence type="ECO:0000256" key="2">
    <source>
        <dbReference type="SAM" id="SignalP"/>
    </source>
</evidence>
<evidence type="ECO:0000256" key="1">
    <source>
        <dbReference type="SAM" id="Coils"/>
    </source>
</evidence>
<name>A0ABV1DXG3_9FIRM</name>
<feature type="signal peptide" evidence="2">
    <location>
        <begin position="1"/>
        <end position="23"/>
    </location>
</feature>
<sequence length="539" mass="58100">MKRVLSILLTAVLLITTATFASASTPAVMPAAETQTAGGEPATDSKAQALAKDETVYVTLNADGSMASMYVVNHLETPADGVYTDYGNYTDIQNLTDSQEPTVKGDEISFTRSKSEKGLYYQGTPVSGALPFTYEFKYALDGKAMDPQELIGKSGKVEITIKVHPNPDAKPYFAENYLSQIQLPLNLDVCSKISAPGATTVIVGRTATLAYMAMAGREGEYHLSFEAKDFSMDAISITCSYFDINSFMDVDTQEIKDAVGQMSDATGQLYDGTIQLKKGLTALSGGLDQLAHGAAQAKDGAGALTGGIDEYTNAVNALSDGCGDITAAVNSFAEQGEKMLSYYREIKARVEEALSYVRELIATLVPEEYQQEAMELLQKAEDQLASVDQKINGLSDGIHQLVGGIRSLNDGLTQLKANSGQLQEGAAQMREGLTALSSGLDQISSQSAAIPSEVQKLADGQHLLHEGIGESSSYLDQFDFLEKSEEGSTPVSFVSDKIVPNSVQFVIQTPALTKETPKEEVQEEVEDKNFFDRLWDLFR</sequence>
<dbReference type="RefSeq" id="WP_349218010.1">
    <property type="nucleotide sequence ID" value="NZ_JBBMFD010000002.1"/>
</dbReference>
<evidence type="ECO:0008006" key="5">
    <source>
        <dbReference type="Google" id="ProtNLM"/>
    </source>
</evidence>
<keyword evidence="4" id="KW-1185">Reference proteome</keyword>
<organism evidence="3 4">
    <name type="scientific">Solibaculum intestinale</name>
    <dbReference type="NCBI Taxonomy" id="3133165"/>
    <lineage>
        <taxon>Bacteria</taxon>
        <taxon>Bacillati</taxon>
        <taxon>Bacillota</taxon>
        <taxon>Clostridia</taxon>
        <taxon>Eubacteriales</taxon>
        <taxon>Oscillospiraceae</taxon>
        <taxon>Solibaculum</taxon>
    </lineage>
</organism>
<evidence type="ECO:0000313" key="4">
    <source>
        <dbReference type="Proteomes" id="UP001489509"/>
    </source>
</evidence>
<dbReference type="SUPFAM" id="SSF58104">
    <property type="entry name" value="Methyl-accepting chemotaxis protein (MCP) signaling domain"/>
    <property type="match status" value="1"/>
</dbReference>
<protein>
    <recommendedName>
        <fullName evidence="5">YhgE/Pip domain-containing protein</fullName>
    </recommendedName>
</protein>
<dbReference type="EMBL" id="JBBMFD010000002">
    <property type="protein sequence ID" value="MEQ2439748.1"/>
    <property type="molecule type" value="Genomic_DNA"/>
</dbReference>
<evidence type="ECO:0000313" key="3">
    <source>
        <dbReference type="EMBL" id="MEQ2439748.1"/>
    </source>
</evidence>